<evidence type="ECO:0000259" key="1">
    <source>
        <dbReference type="PROSITE" id="PS51677"/>
    </source>
</evidence>
<proteinExistence type="predicted"/>
<dbReference type="SUPFAM" id="SSF88713">
    <property type="entry name" value="Glycoside hydrolase/deacetylase"/>
    <property type="match status" value="1"/>
</dbReference>
<dbReference type="CDD" id="cd10917">
    <property type="entry name" value="CE4_NodB_like_6s_7s"/>
    <property type="match status" value="1"/>
</dbReference>
<name>A0A212KGN9_9DELT</name>
<organism evidence="2">
    <name type="scientific">uncultured delta proteobacterium</name>
    <dbReference type="NCBI Taxonomy" id="34034"/>
    <lineage>
        <taxon>Bacteria</taxon>
        <taxon>Deltaproteobacteria</taxon>
        <taxon>environmental samples</taxon>
    </lineage>
</organism>
<dbReference type="GO" id="GO:0016810">
    <property type="term" value="F:hydrolase activity, acting on carbon-nitrogen (but not peptide) bonds"/>
    <property type="evidence" value="ECO:0007669"/>
    <property type="project" value="InterPro"/>
</dbReference>
<evidence type="ECO:0000313" key="2">
    <source>
        <dbReference type="EMBL" id="SBW10873.1"/>
    </source>
</evidence>
<dbReference type="EMBL" id="FLUQ01000007">
    <property type="protein sequence ID" value="SBW10873.1"/>
    <property type="molecule type" value="Genomic_DNA"/>
</dbReference>
<dbReference type="Pfam" id="PF01522">
    <property type="entry name" value="Polysacc_deac_1"/>
    <property type="match status" value="1"/>
</dbReference>
<dbReference type="InterPro" id="IPR011330">
    <property type="entry name" value="Glyco_hydro/deAcase_b/a-brl"/>
</dbReference>
<dbReference type="InterPro" id="IPR002509">
    <property type="entry name" value="NODB_dom"/>
</dbReference>
<sequence>MVSSVTSVDFLYRCGNRTQSMLAKIYSLLKRRFIPPVWRRYTNYLFRNGISSPCFFLSFDCDTDADAAAGIEVVEFLSELGIKASFAVPGTQLVNNRDIYRHLAASGIEFLNHGYLPHTEWDGEKYIARTFYNEMPRDAVEEDIRKADATIRDILGCPPKGFRAPHFGYFQKTDEVAFMHTVCASLGYTYASTTLPAYAFENGPAFLSHGIVELPVIGSWSSPHTILDSWNYLADRVHYTLSDTYYELFAETLIMAEKYALPMLFCWYADPSHVVGQSPFMKAMELVAGKGLATYSGSECAALWAGRLAGASCAV</sequence>
<dbReference type="Gene3D" id="3.20.20.370">
    <property type="entry name" value="Glycoside hydrolase/deacetylase"/>
    <property type="match status" value="1"/>
</dbReference>
<gene>
    <name evidence="2" type="ORF">KL86DPRO_70072</name>
</gene>
<reference evidence="2" key="1">
    <citation type="submission" date="2016-04" db="EMBL/GenBank/DDBJ databases">
        <authorList>
            <person name="Evans L.H."/>
            <person name="Alamgir A."/>
            <person name="Owens N."/>
            <person name="Weber N.D."/>
            <person name="Virtaneva K."/>
            <person name="Barbian K."/>
            <person name="Babar A."/>
            <person name="Rosenke K."/>
        </authorList>
    </citation>
    <scope>NUCLEOTIDE SEQUENCE</scope>
    <source>
        <strain evidence="2">86</strain>
    </source>
</reference>
<dbReference type="GO" id="GO:0005975">
    <property type="term" value="P:carbohydrate metabolic process"/>
    <property type="evidence" value="ECO:0007669"/>
    <property type="project" value="InterPro"/>
</dbReference>
<accession>A0A212KGN9</accession>
<protein>
    <submittedName>
        <fullName evidence="2">Putative polysaccharide deacetylase</fullName>
    </submittedName>
</protein>
<dbReference type="AlphaFoldDB" id="A0A212KGN9"/>
<dbReference type="PROSITE" id="PS51677">
    <property type="entry name" value="NODB"/>
    <property type="match status" value="1"/>
</dbReference>
<feature type="domain" description="NodB homology" evidence="1">
    <location>
        <begin position="53"/>
        <end position="315"/>
    </location>
</feature>